<keyword evidence="2" id="KW-0732">Signal</keyword>
<feature type="coiled-coil region" evidence="1">
    <location>
        <begin position="76"/>
        <end position="103"/>
    </location>
</feature>
<reference evidence="3" key="1">
    <citation type="submission" date="2021-01" db="EMBL/GenBank/DDBJ databases">
        <authorList>
            <person name="Corre E."/>
            <person name="Pelletier E."/>
            <person name="Niang G."/>
            <person name="Scheremetjew M."/>
            <person name="Finn R."/>
            <person name="Kale V."/>
            <person name="Holt S."/>
            <person name="Cochrane G."/>
            <person name="Meng A."/>
            <person name="Brown T."/>
            <person name="Cohen L."/>
        </authorList>
    </citation>
    <scope>NUCLEOTIDE SEQUENCE</scope>
    <source>
        <strain evidence="3">CCMP 769</strain>
    </source>
</reference>
<evidence type="ECO:0000256" key="1">
    <source>
        <dbReference type="SAM" id="Coils"/>
    </source>
</evidence>
<sequence length="164" mass="18572">MVGKNLYAIVGMLLAFSLVAAGPVPSARQGVQSGLSRQQTTRLMAEVRKAVDVGDKEDIALLELLLPNPDARFESLEEAEEQLKAFEQEIDEMEAQGVSLEVSSRPGIPSHEFGNWIYDINRNCPCQKYFKKYMGYCCHQICEVTPNQFRCCQWPAFIRGCNYW</sequence>
<protein>
    <submittedName>
        <fullName evidence="3">Uncharacterized protein</fullName>
    </submittedName>
</protein>
<evidence type="ECO:0000313" key="3">
    <source>
        <dbReference type="EMBL" id="CAE0046738.1"/>
    </source>
</evidence>
<keyword evidence="1" id="KW-0175">Coiled coil</keyword>
<organism evidence="3">
    <name type="scientific">Rhodosorus marinus</name>
    <dbReference type="NCBI Taxonomy" id="101924"/>
    <lineage>
        <taxon>Eukaryota</taxon>
        <taxon>Rhodophyta</taxon>
        <taxon>Stylonematophyceae</taxon>
        <taxon>Stylonematales</taxon>
        <taxon>Stylonemataceae</taxon>
        <taxon>Rhodosorus</taxon>
    </lineage>
</organism>
<feature type="chain" id="PRO_5030516013" evidence="2">
    <location>
        <begin position="22"/>
        <end position="164"/>
    </location>
</feature>
<name>A0A7S3EDD9_9RHOD</name>
<gene>
    <name evidence="3" type="ORF">RMAR00112_LOCUS14717</name>
</gene>
<evidence type="ECO:0000256" key="2">
    <source>
        <dbReference type="SAM" id="SignalP"/>
    </source>
</evidence>
<proteinExistence type="predicted"/>
<dbReference type="EMBL" id="HBHW01019103">
    <property type="protein sequence ID" value="CAE0046738.1"/>
    <property type="molecule type" value="Transcribed_RNA"/>
</dbReference>
<feature type="signal peptide" evidence="2">
    <location>
        <begin position="1"/>
        <end position="21"/>
    </location>
</feature>
<dbReference type="AlphaFoldDB" id="A0A7S3EDD9"/>
<accession>A0A7S3EDD9</accession>